<dbReference type="PANTHER" id="PTHR43788:SF10">
    <property type="entry name" value="HELICASE WITH ZINC FINGER 2, TRANSCRIPTIONAL COACTIVATOR"/>
    <property type="match status" value="1"/>
</dbReference>
<keyword evidence="8" id="KW-1185">Reference proteome</keyword>
<dbReference type="GO" id="GO:0016787">
    <property type="term" value="F:hydrolase activity"/>
    <property type="evidence" value="ECO:0007669"/>
    <property type="project" value="UniProtKB-KW"/>
</dbReference>
<evidence type="ECO:0000256" key="5">
    <source>
        <dbReference type="ARBA" id="ARBA00022840"/>
    </source>
</evidence>
<dbReference type="CDD" id="cd18808">
    <property type="entry name" value="SF1_C_Upf1"/>
    <property type="match status" value="1"/>
</dbReference>
<dbReference type="Pfam" id="PF00773">
    <property type="entry name" value="RNB"/>
    <property type="match status" value="1"/>
</dbReference>
<dbReference type="FunFam" id="3.40.50.300:FF:001313">
    <property type="entry name" value="Helicase with zinc finger domain 2"/>
    <property type="match status" value="1"/>
</dbReference>
<dbReference type="InterPro" id="IPR050534">
    <property type="entry name" value="Coronavir_polyprotein_1ab"/>
</dbReference>
<dbReference type="EMBL" id="RJVU01053643">
    <property type="protein sequence ID" value="ROL28090.1"/>
    <property type="molecule type" value="Genomic_DNA"/>
</dbReference>
<feature type="domain" description="RNB" evidence="6">
    <location>
        <begin position="246"/>
        <end position="617"/>
    </location>
</feature>
<keyword evidence="2" id="KW-0547">Nucleotide-binding</keyword>
<evidence type="ECO:0000256" key="1">
    <source>
        <dbReference type="ARBA" id="ARBA00007913"/>
    </source>
</evidence>
<dbReference type="SUPFAM" id="SSF50249">
    <property type="entry name" value="Nucleic acid-binding proteins"/>
    <property type="match status" value="2"/>
</dbReference>
<protein>
    <submittedName>
        <fullName evidence="7">Helicase with zinc finger domain 2</fullName>
    </submittedName>
</protein>
<evidence type="ECO:0000313" key="8">
    <source>
        <dbReference type="Proteomes" id="UP000281406"/>
    </source>
</evidence>
<dbReference type="Pfam" id="PF13086">
    <property type="entry name" value="AAA_11"/>
    <property type="match status" value="2"/>
</dbReference>
<dbReference type="Proteomes" id="UP000281406">
    <property type="component" value="Unassembled WGS sequence"/>
</dbReference>
<evidence type="ECO:0000313" key="7">
    <source>
        <dbReference type="EMBL" id="ROL28090.1"/>
    </source>
</evidence>
<evidence type="ECO:0000256" key="3">
    <source>
        <dbReference type="ARBA" id="ARBA00022801"/>
    </source>
</evidence>
<reference evidence="7 8" key="1">
    <citation type="submission" date="2018-10" db="EMBL/GenBank/DDBJ databases">
        <title>Genome assembly for a Yunnan-Guizhou Plateau 3E fish, Anabarilius grahami (Regan), and its evolutionary and genetic applications.</title>
        <authorList>
            <person name="Jiang W."/>
        </authorList>
    </citation>
    <scope>NUCLEOTIDE SEQUENCE [LARGE SCALE GENOMIC DNA]</scope>
    <source>
        <strain evidence="7">AG-KIZ</strain>
        <tissue evidence="7">Muscle</tissue>
    </source>
</reference>
<accession>A0A3N0Y2R9</accession>
<dbReference type="Pfam" id="PF13087">
    <property type="entry name" value="AAA_12"/>
    <property type="match status" value="1"/>
</dbReference>
<dbReference type="InterPro" id="IPR056787">
    <property type="entry name" value="OB_HELZ2"/>
</dbReference>
<dbReference type="OrthoDB" id="2285229at2759"/>
<comment type="similarity">
    <text evidence="1">Belongs to the DNA2/NAM7 helicase family.</text>
</comment>
<dbReference type="Pfam" id="PF25049">
    <property type="entry name" value="OB_HELZ2"/>
    <property type="match status" value="1"/>
</dbReference>
<dbReference type="InterPro" id="IPR027417">
    <property type="entry name" value="P-loop_NTPase"/>
</dbReference>
<dbReference type="SMART" id="SM00955">
    <property type="entry name" value="RNB"/>
    <property type="match status" value="1"/>
</dbReference>
<organism evidence="7 8">
    <name type="scientific">Anabarilius grahami</name>
    <name type="common">Kanglang fish</name>
    <name type="synonym">Barilius grahami</name>
    <dbReference type="NCBI Taxonomy" id="495550"/>
    <lineage>
        <taxon>Eukaryota</taxon>
        <taxon>Metazoa</taxon>
        <taxon>Chordata</taxon>
        <taxon>Craniata</taxon>
        <taxon>Vertebrata</taxon>
        <taxon>Euteleostomi</taxon>
        <taxon>Actinopterygii</taxon>
        <taxon>Neopterygii</taxon>
        <taxon>Teleostei</taxon>
        <taxon>Ostariophysi</taxon>
        <taxon>Cypriniformes</taxon>
        <taxon>Xenocyprididae</taxon>
        <taxon>Xenocypridinae</taxon>
        <taxon>Xenocypridinae incertae sedis</taxon>
        <taxon>Anabarilius</taxon>
    </lineage>
</organism>
<dbReference type="PANTHER" id="PTHR43788">
    <property type="entry name" value="DNA2/NAM7 HELICASE FAMILY MEMBER"/>
    <property type="match status" value="1"/>
</dbReference>
<dbReference type="Gene3D" id="3.40.50.300">
    <property type="entry name" value="P-loop containing nucleotide triphosphate hydrolases"/>
    <property type="match status" value="2"/>
</dbReference>
<sequence length="1491" mass="171699">METSESSSASSSSIEVNHSETVCKTPFESLESEFEFDQQLCKKDIEKVLTTNPKDFKHCKLEIERHDQAYARPLDEPMLSIKIYGRENVGRSFPGDEVCVKILSRDQCPREGEVVNGRVVGLINRDENSLTFICKMVEDDPKYVTPINKRITRIRTVQNQIDKIEVRQLKCGRWVRKKFEDIAENQMLVVKVLKWEDMKTFPLGVVTKVIPECDALNEMLGLELCSEDTPPPFKLQGPEDDMASERNDLFNIITFTIDPTTAQDLDDAISVTEMGDSYQIGVHITDVASCITKDSEQDEFARLRGRTIYTSEKEDDVAFMFSRELSNDHLSLMPEKDRKAISLLIDVDKKTSNILNCEFYPTHIRSDRRMSYEDADQIIQKYYCSDDTKPLRFSCVEDCVAVAYHFSEVHRKCRLGGRWPFGRQAGQSRSHAMVEELMNLYNSAVAEKLISTEVTKDLTPLRCHQEPDPERLIQFRRKYIDQIPMSLYFSNIFEVDTENSEEDVRSNPEYDNMEHAGISFKIFTSIFHKMEVFARSKDYYNLMQLIFSDEIHPTFIPMVREFRDIQKKAFILRSCSLTDSRLGHYDLQLNAYTWASSPMRRYLDLILQRLLHTMLSKKNRRQVDYTKNEISKFCQSGMDAEEKEALVLRLRKVQFKPKDVVKLAVVDQITPQGHEFTISFPLHPMLEVITIMYKHLKVVDQPSYNEDKNSMTLKWKRRVYSFGESFKISDPSKPMKNVTPVSSVMWKRLVSAVKQQDWVKIEQCLENMKRGENENEETKRLTTDVCSEEQRHYKEPTMELKSGTVVQVQLGTELKDGFPVPVVLLLNINECFEICLEHTRNPTECFSKAVCSASKTVYKSYKEYQNIWRQLCQIDTAYNALEENNSVILENVHIKWSGDETNLHGFFYITKTQKKEWSLEFDLRNCFLCIRLRHQKPENDENDTKYLNGSAVSDLQGSLPFTWVAHAVTSKSKKKKDTDNEDRINFQITQRSMSYIPPKVYAQGTNFTIEVIPKKIPFVLYDVDENLNLPPLNESQKKAVEEAMMKPFTVIQGPPGTGKTVVGIHIVYQFFMKNKDFLASSESSKSTPDEKPPKKPAILYCGPSNKSVDIVAEQLLKLRGVLNPLRIYCDQMEMREFPYPGSNLKLCRRSLRDEKPKEELSYRKDLKEAHQHEIKKYDVVLCTCASALKPEIREVMDFRQILIDECAMATEPEAFIPLVSYSPQQIVLLGDHKQIRPIVQCALVKKMGMQQSLFERYMDLAIMLDTQYRMHEEICRFPSEEFYDGKLKTGAERGPPFLLNMCGLPTPILFGHVQGEEVSLVVSTEKGNESSVANTEEAEQAVNVAHLLIKKSQVPPQSIAILTPYNGQVSEIKKTMEKRGILNVTVCTIMKSQGSEWPYVIVSTVRSCSISDIESNTQSKTWLGKRLGFITDPNQVNVAITRAQDGLCILGNSDLLRCCKLWNGLLQHYYRKRCVVNPANDIQVNDLPKKK</sequence>
<dbReference type="InterPro" id="IPR012340">
    <property type="entry name" value="NA-bd_OB-fold"/>
</dbReference>
<dbReference type="SUPFAM" id="SSF52540">
    <property type="entry name" value="P-loop containing nucleoside triphosphate hydrolases"/>
    <property type="match status" value="1"/>
</dbReference>
<dbReference type="InterPro" id="IPR047187">
    <property type="entry name" value="SF1_C_Upf1"/>
</dbReference>
<dbReference type="GO" id="GO:0005524">
    <property type="term" value="F:ATP binding"/>
    <property type="evidence" value="ECO:0007669"/>
    <property type="project" value="UniProtKB-KW"/>
</dbReference>
<dbReference type="GO" id="GO:0003723">
    <property type="term" value="F:RNA binding"/>
    <property type="evidence" value="ECO:0007669"/>
    <property type="project" value="InterPro"/>
</dbReference>
<evidence type="ECO:0000259" key="6">
    <source>
        <dbReference type="SMART" id="SM00955"/>
    </source>
</evidence>
<dbReference type="InterPro" id="IPR041677">
    <property type="entry name" value="DNA2/NAM7_AAA_11"/>
</dbReference>
<name>A0A3N0Y2R9_ANAGA</name>
<keyword evidence="3" id="KW-0378">Hydrolase</keyword>
<dbReference type="InterPro" id="IPR041679">
    <property type="entry name" value="DNA2/NAM7-like_C"/>
</dbReference>
<gene>
    <name evidence="7" type="ORF">DPX16_11220</name>
</gene>
<comment type="caution">
    <text evidence="7">The sequence shown here is derived from an EMBL/GenBank/DDBJ whole genome shotgun (WGS) entry which is preliminary data.</text>
</comment>
<proteinExistence type="inferred from homology"/>
<dbReference type="GO" id="GO:0043139">
    <property type="term" value="F:5'-3' DNA helicase activity"/>
    <property type="evidence" value="ECO:0007669"/>
    <property type="project" value="TreeGrafter"/>
</dbReference>
<evidence type="ECO:0000256" key="2">
    <source>
        <dbReference type="ARBA" id="ARBA00022741"/>
    </source>
</evidence>
<dbReference type="GO" id="GO:0004540">
    <property type="term" value="F:RNA nuclease activity"/>
    <property type="evidence" value="ECO:0007669"/>
    <property type="project" value="InterPro"/>
</dbReference>
<dbReference type="InterPro" id="IPR001900">
    <property type="entry name" value="RNase_II/R"/>
</dbReference>
<keyword evidence="4 7" id="KW-0347">Helicase</keyword>
<keyword evidence="5" id="KW-0067">ATP-binding</keyword>
<evidence type="ECO:0000256" key="4">
    <source>
        <dbReference type="ARBA" id="ARBA00022806"/>
    </source>
</evidence>